<dbReference type="EMBL" id="LR214971">
    <property type="protein sequence ID" value="VEU62571.1"/>
    <property type="molecule type" value="Genomic_DNA"/>
</dbReference>
<evidence type="ECO:0000256" key="2">
    <source>
        <dbReference type="SAM" id="SignalP"/>
    </source>
</evidence>
<reference evidence="4 5" key="1">
    <citation type="submission" date="2019-01" db="EMBL/GenBank/DDBJ databases">
        <authorList>
            <consortium name="Pathogen Informatics"/>
        </authorList>
    </citation>
    <scope>NUCLEOTIDE SEQUENCE [LARGE SCALE GENOMIC DNA]</scope>
    <source>
        <strain evidence="4 5">NCTC10125</strain>
    </source>
</reference>
<dbReference type="Proteomes" id="UP000289629">
    <property type="component" value="Chromosome"/>
</dbReference>
<feature type="region of interest" description="Disordered" evidence="1">
    <location>
        <begin position="175"/>
        <end position="195"/>
    </location>
</feature>
<organism evidence="4 5">
    <name type="scientific">Mesomycoplasma dispar</name>
    <dbReference type="NCBI Taxonomy" id="86660"/>
    <lineage>
        <taxon>Bacteria</taxon>
        <taxon>Bacillati</taxon>
        <taxon>Mycoplasmatota</taxon>
        <taxon>Mycoplasmoidales</taxon>
        <taxon>Metamycoplasmataceae</taxon>
        <taxon>Mesomycoplasma</taxon>
    </lineage>
</organism>
<sequence>MKKLTKIIVSFVTFSFSITLFTACVTKETKKDENNKILNAKIENLVQIPLESIDWKNIIFDYDKNKYRLEKLNLTKNFQDNQLIAEVSLIDLEKQVAIPKTFLFNSFLKIQNDKNELKNLQKVQDIQQKTKQEEIKKRVEKQVKKPAKPPKIPEKVRNDTKKILDSSKTIFRPKPDFSQNLKKQTPKYQDSTPNFEPLSPKIISNNFHSVNYNSKNYNHLFNQNPKLKYVNKIYTESQNPEYFRDDHYFDKNFLLEKSAFEIIQSTPKYQTGVHNLYTFLYTGEHNQPINFLEPNDENRNRKFWEYTKYIGHYGDFGKNNDEKLMFYNRGLSHKGMIEQVYLPKFNSSESSSVTENKEDISEIVSKNPFGFLPSNLSQLFYYMKLEEIAKIFKIPNLKNAKANFDDKKGEIEILLETKDDKKYLWKSSGNSNSGLKRDFDFQKYIYDRSFTLGIRVYKWHDDPFFSENDGLRGEEESGTAWVLDRIVNENDTENYELLVATNIHVFNLRRVFDKSLYFDIDSKNPKSAQWNAGFIDENNHFISEKDVKNKQSKVYFNAGRLQNPLSENKNTQNGVKVFPVFDAYESYLSGPYYTPRYKVSGLMGNDVDVGYKFLDNYNETTRVGTTKNGGADFVILRLKIKKTDLDKILPELKKVIETDKEKDWYVGLGKNEKFSPIKTQFYGGYPVASQDNETVEWNKGLNFKTNKSTGGIINTRSRIITGSLFQPLWVPYNESENKDWNSKHQNWKKYQKPFRDDLKHGMLKLILNQHSHLYTKIKPEDKLNALSSGSSGSMAIDSSFNLIGINFFYSKDPSSNTFSNAISLMEGESTYEDGFNGNIREDFKRKLEKDNLFTVKIRPKS</sequence>
<name>A0AAJ5NMF4_9BACT</name>
<dbReference type="InterPro" id="IPR022382">
    <property type="entry name" value="Mycoplasma_peptidase_DUF31"/>
</dbReference>
<feature type="domain" description="DUF31" evidence="3">
    <location>
        <begin position="440"/>
        <end position="807"/>
    </location>
</feature>
<gene>
    <name evidence="4" type="ORF">NCTC10125_00690</name>
</gene>
<evidence type="ECO:0000313" key="5">
    <source>
        <dbReference type="Proteomes" id="UP000289629"/>
    </source>
</evidence>
<feature type="chain" id="PRO_5042524612" description="DUF31 domain-containing protein" evidence="2">
    <location>
        <begin position="23"/>
        <end position="861"/>
    </location>
</feature>
<accession>A0AAJ5NMF4</accession>
<evidence type="ECO:0000313" key="4">
    <source>
        <dbReference type="EMBL" id="VEU62571.1"/>
    </source>
</evidence>
<dbReference type="RefSeq" id="WP_044635658.1">
    <property type="nucleotide sequence ID" value="NZ_CP007229.1"/>
</dbReference>
<feature type="region of interest" description="Disordered" evidence="1">
    <location>
        <begin position="127"/>
        <end position="154"/>
    </location>
</feature>
<dbReference type="Pfam" id="PF01732">
    <property type="entry name" value="Mycop_pep_DUF31"/>
    <property type="match status" value="1"/>
</dbReference>
<proteinExistence type="predicted"/>
<dbReference type="PROSITE" id="PS51257">
    <property type="entry name" value="PROKAR_LIPOPROTEIN"/>
    <property type="match status" value="1"/>
</dbReference>
<dbReference type="AlphaFoldDB" id="A0AAJ5NMF4"/>
<dbReference type="KEGG" id="mds:MDIS_03660"/>
<evidence type="ECO:0000259" key="3">
    <source>
        <dbReference type="Pfam" id="PF01732"/>
    </source>
</evidence>
<feature type="compositionally biased region" description="Basic and acidic residues" evidence="1">
    <location>
        <begin position="128"/>
        <end position="143"/>
    </location>
</feature>
<keyword evidence="2" id="KW-0732">Signal</keyword>
<protein>
    <recommendedName>
        <fullName evidence="3">DUF31 domain-containing protein</fullName>
    </recommendedName>
</protein>
<dbReference type="NCBIfam" id="NF045843">
    <property type="entry name" value="MAG2960_Ser_prot"/>
    <property type="match status" value="1"/>
</dbReference>
<evidence type="ECO:0000256" key="1">
    <source>
        <dbReference type="SAM" id="MobiDB-lite"/>
    </source>
</evidence>
<feature type="compositionally biased region" description="Polar residues" evidence="1">
    <location>
        <begin position="177"/>
        <end position="194"/>
    </location>
</feature>
<feature type="signal peptide" evidence="2">
    <location>
        <begin position="1"/>
        <end position="22"/>
    </location>
</feature>